<reference evidence="1 2" key="1">
    <citation type="journal article" date="2009" name="Stand. Genomic Sci.">
        <title>Complete genome sequence of Dyadobacter fermentans type strain (NS114).</title>
        <authorList>
            <person name="Lang E."/>
            <person name="Lapidus A."/>
            <person name="Chertkov O."/>
            <person name="Brettin T."/>
            <person name="Detter J.C."/>
            <person name="Han C."/>
            <person name="Copeland A."/>
            <person name="Glavina Del Rio T."/>
            <person name="Nolan M."/>
            <person name="Chen F."/>
            <person name="Lucas S."/>
            <person name="Tice H."/>
            <person name="Cheng J.F."/>
            <person name="Land M."/>
            <person name="Hauser L."/>
            <person name="Chang Y.J."/>
            <person name="Jeffries C.D."/>
            <person name="Kopitz M."/>
            <person name="Bruce D."/>
            <person name="Goodwin L."/>
            <person name="Pitluck S."/>
            <person name="Ovchinnikova G."/>
            <person name="Pati A."/>
            <person name="Ivanova N."/>
            <person name="Mavrommatis K."/>
            <person name="Chen A."/>
            <person name="Palaniappan K."/>
            <person name="Chain P."/>
            <person name="Bristow J."/>
            <person name="Eisen J.A."/>
            <person name="Markowitz V."/>
            <person name="Hugenholtz P."/>
            <person name="Goker M."/>
            <person name="Rohde M."/>
            <person name="Kyrpides N.C."/>
            <person name="Klenk H.P."/>
        </authorList>
    </citation>
    <scope>NUCLEOTIDE SEQUENCE [LARGE SCALE GENOMIC DNA]</scope>
    <source>
        <strain evidence="2">ATCC 700827 / DSM 18053 / CIP 107007 / KCTC 52180 / NS114</strain>
    </source>
</reference>
<keyword evidence="2" id="KW-1185">Reference proteome</keyword>
<proteinExistence type="predicted"/>
<name>C6W682_DYAFD</name>
<gene>
    <name evidence="1" type="ordered locus">Dfer_1314</name>
</gene>
<dbReference type="KEGG" id="dfe:Dfer_1314"/>
<organism evidence="1 2">
    <name type="scientific">Dyadobacter fermentans (strain ATCC 700827 / DSM 18053 / CIP 107007 / KCTC 52180 / NS114)</name>
    <dbReference type="NCBI Taxonomy" id="471854"/>
    <lineage>
        <taxon>Bacteria</taxon>
        <taxon>Pseudomonadati</taxon>
        <taxon>Bacteroidota</taxon>
        <taxon>Cytophagia</taxon>
        <taxon>Cytophagales</taxon>
        <taxon>Spirosomataceae</taxon>
        <taxon>Dyadobacter</taxon>
    </lineage>
</organism>
<dbReference type="STRING" id="471854.Dfer_1314"/>
<dbReference type="HOGENOM" id="CLU_3199071_0_0_10"/>
<evidence type="ECO:0000313" key="1">
    <source>
        <dbReference type="EMBL" id="ACT92562.1"/>
    </source>
</evidence>
<protein>
    <submittedName>
        <fullName evidence="1">Uncharacterized protein</fullName>
    </submittedName>
</protein>
<evidence type="ECO:0000313" key="2">
    <source>
        <dbReference type="Proteomes" id="UP000002011"/>
    </source>
</evidence>
<dbReference type="EMBL" id="CP001619">
    <property type="protein sequence ID" value="ACT92562.1"/>
    <property type="molecule type" value="Genomic_DNA"/>
</dbReference>
<dbReference type="AlphaFoldDB" id="C6W682"/>
<sequence>MYSWLIRVYRNDKINRIRGSMGETDYPADLKAYMLNAVECKRYHK</sequence>
<accession>C6W682</accession>
<dbReference type="Proteomes" id="UP000002011">
    <property type="component" value="Chromosome"/>
</dbReference>